<proteinExistence type="predicted"/>
<gene>
    <name evidence="1" type="ORF">MACH16_11490</name>
</gene>
<dbReference type="Proteomes" id="UP001307608">
    <property type="component" value="Chromosome"/>
</dbReference>
<accession>A0ABM8FBD8</accession>
<evidence type="ECO:0008006" key="3">
    <source>
        <dbReference type="Google" id="ProtNLM"/>
    </source>
</evidence>
<evidence type="ECO:0000313" key="2">
    <source>
        <dbReference type="Proteomes" id="UP001307608"/>
    </source>
</evidence>
<dbReference type="EMBL" id="AP027271">
    <property type="protein sequence ID" value="BDX02401.1"/>
    <property type="molecule type" value="Genomic_DNA"/>
</dbReference>
<name>A0ABM8FBD8_9GAMM</name>
<reference evidence="1 2" key="1">
    <citation type="submission" date="2023-01" db="EMBL/GenBank/DDBJ databases">
        <title>Complete genome sequence of Marinomonas pontica strain 200518_36.</title>
        <authorList>
            <person name="Ueki S."/>
            <person name="Gajardo G."/>
            <person name="Maruyama F."/>
        </authorList>
    </citation>
    <scope>NUCLEOTIDE SEQUENCE [LARGE SCALE GENOMIC DNA]</scope>
    <source>
        <strain evidence="1 2">200518_36</strain>
    </source>
</reference>
<keyword evidence="2" id="KW-1185">Reference proteome</keyword>
<evidence type="ECO:0000313" key="1">
    <source>
        <dbReference type="EMBL" id="BDX02401.1"/>
    </source>
</evidence>
<organism evidence="1 2">
    <name type="scientific">Marinomonas pontica</name>
    <dbReference type="NCBI Taxonomy" id="264739"/>
    <lineage>
        <taxon>Bacteria</taxon>
        <taxon>Pseudomonadati</taxon>
        <taxon>Pseudomonadota</taxon>
        <taxon>Gammaproteobacteria</taxon>
        <taxon>Oceanospirillales</taxon>
        <taxon>Oceanospirillaceae</taxon>
        <taxon>Marinomonas</taxon>
    </lineage>
</organism>
<sequence length="61" mass="7061">MWFMMVEIFMSIPSLMCVSRDFFHSADGMLGIVKKVAKTKYFYSPLNIGTVQCTRSITRMD</sequence>
<protein>
    <recommendedName>
        <fullName evidence="3">Secreted protein</fullName>
    </recommendedName>
</protein>